<keyword evidence="1" id="KW-1133">Transmembrane helix</keyword>
<keyword evidence="3" id="KW-1185">Reference proteome</keyword>
<dbReference type="Proteomes" id="UP000887116">
    <property type="component" value="Unassembled WGS sequence"/>
</dbReference>
<accession>A0A8X6IRJ2</accession>
<keyword evidence="1" id="KW-0812">Transmembrane</keyword>
<sequence length="85" mass="8959">MQVNADPKTQQEKPRHGFRKMYLAAIAALSFAVATGMVCGYSASATADMKRKTSPVKPDAGQIAWIGSIMALGAVFGGIVAGEWE</sequence>
<dbReference type="AlphaFoldDB" id="A0A8X6IRJ2"/>
<reference evidence="2" key="1">
    <citation type="submission" date="2020-07" db="EMBL/GenBank/DDBJ databases">
        <title>Multicomponent nature underlies the extraordinary mechanical properties of spider dragline silk.</title>
        <authorList>
            <person name="Kono N."/>
            <person name="Nakamura H."/>
            <person name="Mori M."/>
            <person name="Yoshida Y."/>
            <person name="Ohtoshi R."/>
            <person name="Malay A.D."/>
            <person name="Moran D.A.P."/>
            <person name="Tomita M."/>
            <person name="Numata K."/>
            <person name="Arakawa K."/>
        </authorList>
    </citation>
    <scope>NUCLEOTIDE SEQUENCE</scope>
</reference>
<protein>
    <submittedName>
        <fullName evidence="2">Facilitated trehalose transporter Tret1</fullName>
    </submittedName>
</protein>
<comment type="caution">
    <text evidence="2">The sequence shown here is derived from an EMBL/GenBank/DDBJ whole genome shotgun (WGS) entry which is preliminary data.</text>
</comment>
<evidence type="ECO:0000256" key="1">
    <source>
        <dbReference type="SAM" id="Phobius"/>
    </source>
</evidence>
<name>A0A8X6IRJ2_TRICU</name>
<evidence type="ECO:0000313" key="2">
    <source>
        <dbReference type="EMBL" id="GFQ99587.1"/>
    </source>
</evidence>
<feature type="transmembrane region" description="Helical" evidence="1">
    <location>
        <begin position="21"/>
        <end position="43"/>
    </location>
</feature>
<gene>
    <name evidence="2" type="primary">Tret1_1</name>
    <name evidence="2" type="ORF">TNCT_376351</name>
</gene>
<proteinExistence type="predicted"/>
<organism evidence="2 3">
    <name type="scientific">Trichonephila clavata</name>
    <name type="common">Joro spider</name>
    <name type="synonym">Nephila clavata</name>
    <dbReference type="NCBI Taxonomy" id="2740835"/>
    <lineage>
        <taxon>Eukaryota</taxon>
        <taxon>Metazoa</taxon>
        <taxon>Ecdysozoa</taxon>
        <taxon>Arthropoda</taxon>
        <taxon>Chelicerata</taxon>
        <taxon>Arachnida</taxon>
        <taxon>Araneae</taxon>
        <taxon>Araneomorphae</taxon>
        <taxon>Entelegynae</taxon>
        <taxon>Araneoidea</taxon>
        <taxon>Nephilidae</taxon>
        <taxon>Trichonephila</taxon>
    </lineage>
</organism>
<evidence type="ECO:0000313" key="3">
    <source>
        <dbReference type="Proteomes" id="UP000887116"/>
    </source>
</evidence>
<dbReference type="EMBL" id="BMAO01034879">
    <property type="protein sequence ID" value="GFQ99587.1"/>
    <property type="molecule type" value="Genomic_DNA"/>
</dbReference>
<feature type="transmembrane region" description="Helical" evidence="1">
    <location>
        <begin position="63"/>
        <end position="82"/>
    </location>
</feature>
<dbReference type="OrthoDB" id="6612291at2759"/>
<keyword evidence="1" id="KW-0472">Membrane</keyword>